<keyword evidence="2" id="KW-0813">Transport</keyword>
<dbReference type="GO" id="GO:0015137">
    <property type="term" value="F:citrate transmembrane transporter activity"/>
    <property type="evidence" value="ECO:0007669"/>
    <property type="project" value="InterPro"/>
</dbReference>
<reference evidence="8 9" key="1">
    <citation type="submission" date="2019-08" db="EMBL/GenBank/DDBJ databases">
        <title>Bioinformatics analysis of the strain L3 and L5.</title>
        <authorList>
            <person name="Li X."/>
        </authorList>
    </citation>
    <scope>NUCLEOTIDE SEQUENCE [LARGE SCALE GENOMIC DNA]</scope>
    <source>
        <strain evidence="8 9">L3</strain>
    </source>
</reference>
<dbReference type="InterPro" id="IPR004680">
    <property type="entry name" value="Cit_transptr-like_dom"/>
</dbReference>
<evidence type="ECO:0000259" key="7">
    <source>
        <dbReference type="Pfam" id="PF03600"/>
    </source>
</evidence>
<feature type="transmembrane region" description="Helical" evidence="6">
    <location>
        <begin position="233"/>
        <end position="249"/>
    </location>
</feature>
<keyword evidence="3 6" id="KW-0812">Transmembrane</keyword>
<feature type="transmembrane region" description="Helical" evidence="6">
    <location>
        <begin position="95"/>
        <end position="126"/>
    </location>
</feature>
<feature type="transmembrane region" description="Helical" evidence="6">
    <location>
        <begin position="283"/>
        <end position="305"/>
    </location>
</feature>
<dbReference type="GO" id="GO:0005886">
    <property type="term" value="C:plasma membrane"/>
    <property type="evidence" value="ECO:0007669"/>
    <property type="project" value="TreeGrafter"/>
</dbReference>
<evidence type="ECO:0000313" key="9">
    <source>
        <dbReference type="Proteomes" id="UP000466024"/>
    </source>
</evidence>
<feature type="transmembrane region" description="Helical" evidence="6">
    <location>
        <begin position="177"/>
        <end position="198"/>
    </location>
</feature>
<keyword evidence="5 6" id="KW-0472">Membrane</keyword>
<protein>
    <submittedName>
        <fullName evidence="8">Citrate transporter</fullName>
    </submittedName>
</protein>
<comment type="caution">
    <text evidence="8">The sequence shown here is derived from an EMBL/GenBank/DDBJ whole genome shotgun (WGS) entry which is preliminary data.</text>
</comment>
<sequence length="431" mass="45510">MLTIIGLGIIIAIVALLLTERVTPIIALSMVPLIGALLAGFGPTDIAGFFESGLQDVANVAVMFIFAILFFGVLQDVGLFDPLINRVVALTRGNVIAVAMGTGVIGTIAHLDGSGASTFLISIPALLPLYQRLRMSPYLLLLIVSASIGIMNLVPWAGPIGRAAAVTGISPTELWRAMLPVQIAGFAILMIFAALLGLREQGRIRRLPAQDDRPSPDNVVADAENGKALPPRFWLNLGIAVATIGVLASGVMPPAYMFMLALGVVLLANYPKPSQQMERIKAHAPGALLMASIISAAGAFLGILSGTGMLESIATDLAQVLPQSMVPYLHLVIGVFGVPLDMLTSTDAYYFALLPVVEQVASTQGVAADSVVYAMTIGNNVGKMISPFSPAMWLALGLAGAEMGRHIRYSFFLLWLFSLVMLAFAYLIGLL</sequence>
<gene>
    <name evidence="8" type="ORF">F0A16_02455</name>
</gene>
<dbReference type="Proteomes" id="UP000466024">
    <property type="component" value="Unassembled WGS sequence"/>
</dbReference>
<keyword evidence="9" id="KW-1185">Reference proteome</keyword>
<accession>A0A640WJB9</accession>
<dbReference type="EMBL" id="VTPX01000001">
    <property type="protein sequence ID" value="KAA0020675.1"/>
    <property type="molecule type" value="Genomic_DNA"/>
</dbReference>
<feature type="transmembrane region" description="Helical" evidence="6">
    <location>
        <begin position="411"/>
        <end position="429"/>
    </location>
</feature>
<evidence type="ECO:0000256" key="3">
    <source>
        <dbReference type="ARBA" id="ARBA00022692"/>
    </source>
</evidence>
<dbReference type="PANTHER" id="PTHR30354">
    <property type="entry name" value="GNT FAMILY GLUCONATE TRANSPORTER"/>
    <property type="match status" value="1"/>
</dbReference>
<feature type="transmembrane region" description="Helical" evidence="6">
    <location>
        <begin position="57"/>
        <end position="75"/>
    </location>
</feature>
<feature type="transmembrane region" description="Helical" evidence="6">
    <location>
        <begin position="31"/>
        <end position="50"/>
    </location>
</feature>
<dbReference type="NCBIfam" id="TIGR00784">
    <property type="entry name" value="citMHS"/>
    <property type="match status" value="1"/>
</dbReference>
<evidence type="ECO:0000256" key="5">
    <source>
        <dbReference type="ARBA" id="ARBA00023136"/>
    </source>
</evidence>
<proteinExistence type="predicted"/>
<dbReference type="InterPro" id="IPR003474">
    <property type="entry name" value="Glcn_transporter"/>
</dbReference>
<dbReference type="PANTHER" id="PTHR30354:SF26">
    <property type="entry name" value="TRANSPORTER, PUTATIVE-RELATED"/>
    <property type="match status" value="1"/>
</dbReference>
<feature type="domain" description="Citrate transporter-like" evidence="7">
    <location>
        <begin position="15"/>
        <end position="378"/>
    </location>
</feature>
<dbReference type="RefSeq" id="WP_149433794.1">
    <property type="nucleotide sequence ID" value="NZ_VTPX01000001.1"/>
</dbReference>
<evidence type="ECO:0000256" key="6">
    <source>
        <dbReference type="SAM" id="Phobius"/>
    </source>
</evidence>
<dbReference type="Pfam" id="PF03600">
    <property type="entry name" value="CitMHS"/>
    <property type="match status" value="1"/>
</dbReference>
<evidence type="ECO:0000256" key="1">
    <source>
        <dbReference type="ARBA" id="ARBA00004141"/>
    </source>
</evidence>
<dbReference type="AlphaFoldDB" id="A0A640WJB9"/>
<feature type="transmembrane region" description="Helical" evidence="6">
    <location>
        <begin position="138"/>
        <end position="157"/>
    </location>
</feature>
<evidence type="ECO:0000256" key="2">
    <source>
        <dbReference type="ARBA" id="ARBA00022448"/>
    </source>
</evidence>
<evidence type="ECO:0000256" key="4">
    <source>
        <dbReference type="ARBA" id="ARBA00022989"/>
    </source>
</evidence>
<dbReference type="GO" id="GO:0015128">
    <property type="term" value="F:gluconate transmembrane transporter activity"/>
    <property type="evidence" value="ECO:0007669"/>
    <property type="project" value="InterPro"/>
</dbReference>
<name>A0A640WJB9_9GAMM</name>
<comment type="subcellular location">
    <subcellularLocation>
        <location evidence="1">Membrane</location>
        <topology evidence="1">Multi-pass membrane protein</topology>
    </subcellularLocation>
</comment>
<organism evidence="8 9">
    <name type="scientific">Salinicola corii</name>
    <dbReference type="NCBI Taxonomy" id="2606937"/>
    <lineage>
        <taxon>Bacteria</taxon>
        <taxon>Pseudomonadati</taxon>
        <taxon>Pseudomonadota</taxon>
        <taxon>Gammaproteobacteria</taxon>
        <taxon>Oceanospirillales</taxon>
        <taxon>Halomonadaceae</taxon>
        <taxon>Salinicola</taxon>
    </lineage>
</organism>
<dbReference type="InterPro" id="IPR014738">
    <property type="entry name" value="Citrate_transporter"/>
</dbReference>
<keyword evidence="4 6" id="KW-1133">Transmembrane helix</keyword>
<evidence type="ECO:0000313" key="8">
    <source>
        <dbReference type="EMBL" id="KAA0020675.1"/>
    </source>
</evidence>